<feature type="non-terminal residue" evidence="4">
    <location>
        <position position="1"/>
    </location>
</feature>
<protein>
    <recommendedName>
        <fullName evidence="3">Zn(2)-C6 fungal-type domain-containing protein</fullName>
    </recommendedName>
</protein>
<reference evidence="4" key="1">
    <citation type="journal article" date="2021" name="J Fungi (Basel)">
        <title>Virulence traits and population genomics of the black yeast Aureobasidium melanogenum.</title>
        <authorList>
            <person name="Cernosa A."/>
            <person name="Sun X."/>
            <person name="Gostincar C."/>
            <person name="Fang C."/>
            <person name="Gunde-Cimerman N."/>
            <person name="Song Z."/>
        </authorList>
    </citation>
    <scope>NUCLEOTIDE SEQUENCE</scope>
    <source>
        <strain evidence="4">EXF-9911</strain>
    </source>
</reference>
<dbReference type="Pfam" id="PF00172">
    <property type="entry name" value="Zn_clus"/>
    <property type="match status" value="1"/>
</dbReference>
<dbReference type="GO" id="GO:0008270">
    <property type="term" value="F:zinc ion binding"/>
    <property type="evidence" value="ECO:0007669"/>
    <property type="project" value="InterPro"/>
</dbReference>
<reference evidence="4" key="2">
    <citation type="submission" date="2021-08" db="EMBL/GenBank/DDBJ databases">
        <authorList>
            <person name="Gostincar C."/>
            <person name="Sun X."/>
            <person name="Song Z."/>
            <person name="Gunde-Cimerman N."/>
        </authorList>
    </citation>
    <scope>NUCLEOTIDE SEQUENCE</scope>
    <source>
        <strain evidence="4">EXF-9911</strain>
    </source>
</reference>
<name>A0A9P8ET95_AURME</name>
<feature type="region of interest" description="Disordered" evidence="2">
    <location>
        <begin position="313"/>
        <end position="334"/>
    </location>
</feature>
<evidence type="ECO:0000313" key="4">
    <source>
        <dbReference type="EMBL" id="KAG9697954.1"/>
    </source>
</evidence>
<dbReference type="InterPro" id="IPR036864">
    <property type="entry name" value="Zn2-C6_fun-type_DNA-bd_sf"/>
</dbReference>
<dbReference type="GO" id="GO:0000981">
    <property type="term" value="F:DNA-binding transcription factor activity, RNA polymerase II-specific"/>
    <property type="evidence" value="ECO:0007669"/>
    <property type="project" value="InterPro"/>
</dbReference>
<dbReference type="Proteomes" id="UP000779574">
    <property type="component" value="Unassembled WGS sequence"/>
</dbReference>
<evidence type="ECO:0000256" key="1">
    <source>
        <dbReference type="ARBA" id="ARBA00023242"/>
    </source>
</evidence>
<keyword evidence="1" id="KW-0539">Nucleus</keyword>
<dbReference type="OrthoDB" id="3917439at2759"/>
<proteinExistence type="predicted"/>
<comment type="caution">
    <text evidence="4">The sequence shown here is derived from an EMBL/GenBank/DDBJ whole genome shotgun (WGS) entry which is preliminary data.</text>
</comment>
<dbReference type="InterPro" id="IPR001138">
    <property type="entry name" value="Zn2Cys6_DnaBD"/>
</dbReference>
<gene>
    <name evidence="4" type="ORF">KCU76_g2611</name>
</gene>
<dbReference type="CDD" id="cd00067">
    <property type="entry name" value="GAL4"/>
    <property type="match status" value="1"/>
</dbReference>
<evidence type="ECO:0000256" key="2">
    <source>
        <dbReference type="SAM" id="MobiDB-lite"/>
    </source>
</evidence>
<dbReference type="AlphaFoldDB" id="A0A9P8ET95"/>
<evidence type="ECO:0000259" key="3">
    <source>
        <dbReference type="PROSITE" id="PS00463"/>
    </source>
</evidence>
<sequence length="334" mass="37122">MNSYDVDQKWLDGYATGHDHSAIFESHSFHASPGVHDDPQQYASTQDGTAMHTGPANDTGACTCRNRSGHQDRVVSYGGPYQQDSFVYNGSTFGELALNEDTDVQPQPHPYIHAPMHAPVYHGTPVNHFNELPVDPTTFPQNYPYFNEDWMMPDPSFTAATYMEMSAALQCLRSENPFLNTAGPEPIHDFEAPFNPLFNAWDSPATEIIRSRNFRAQQLPVSDAPQGPYPINDGMSTNTNPRGATMLDASNNIEGPLLKNDDNTNVSRRVKQRSNTRGLRVTCEACRKLKIKCLSRGDGEACEKCHKNGTPCERKARAAYPKRARRKTPTSALS</sequence>
<accession>A0A9P8ET95</accession>
<organism evidence="4 5">
    <name type="scientific">Aureobasidium melanogenum</name>
    <name type="common">Aureobasidium pullulans var. melanogenum</name>
    <dbReference type="NCBI Taxonomy" id="46634"/>
    <lineage>
        <taxon>Eukaryota</taxon>
        <taxon>Fungi</taxon>
        <taxon>Dikarya</taxon>
        <taxon>Ascomycota</taxon>
        <taxon>Pezizomycotina</taxon>
        <taxon>Dothideomycetes</taxon>
        <taxon>Dothideomycetidae</taxon>
        <taxon>Dothideales</taxon>
        <taxon>Saccotheciaceae</taxon>
        <taxon>Aureobasidium</taxon>
    </lineage>
</organism>
<dbReference type="SUPFAM" id="SSF57701">
    <property type="entry name" value="Zn2/Cys6 DNA-binding domain"/>
    <property type="match status" value="1"/>
</dbReference>
<evidence type="ECO:0000313" key="5">
    <source>
        <dbReference type="Proteomes" id="UP000779574"/>
    </source>
</evidence>
<feature type="domain" description="Zn(2)-C6 fungal-type" evidence="3">
    <location>
        <begin position="282"/>
        <end position="312"/>
    </location>
</feature>
<dbReference type="EMBL" id="JAHFXF010000064">
    <property type="protein sequence ID" value="KAG9697954.1"/>
    <property type="molecule type" value="Genomic_DNA"/>
</dbReference>
<dbReference type="PROSITE" id="PS00463">
    <property type="entry name" value="ZN2_CY6_FUNGAL_1"/>
    <property type="match status" value="1"/>
</dbReference>
<feature type="region of interest" description="Disordered" evidence="2">
    <location>
        <begin position="29"/>
        <end position="55"/>
    </location>
</feature>